<evidence type="ECO:0000313" key="2">
    <source>
        <dbReference type="EMBL" id="EGG20330.1"/>
    </source>
</evidence>
<proteinExistence type="predicted"/>
<organism evidence="2 3">
    <name type="scientific">Cavenderia fasciculata</name>
    <name type="common">Slime mold</name>
    <name type="synonym">Dictyostelium fasciculatum</name>
    <dbReference type="NCBI Taxonomy" id="261658"/>
    <lineage>
        <taxon>Eukaryota</taxon>
        <taxon>Amoebozoa</taxon>
        <taxon>Evosea</taxon>
        <taxon>Eumycetozoa</taxon>
        <taxon>Dictyostelia</taxon>
        <taxon>Acytosteliales</taxon>
        <taxon>Cavenderiaceae</taxon>
        <taxon>Cavenderia</taxon>
    </lineage>
</organism>
<feature type="compositionally biased region" description="Basic and acidic residues" evidence="1">
    <location>
        <begin position="10"/>
        <end position="38"/>
    </location>
</feature>
<dbReference type="RefSeq" id="XP_004367313.1">
    <property type="nucleotide sequence ID" value="XM_004367256.1"/>
</dbReference>
<evidence type="ECO:0000256" key="1">
    <source>
        <dbReference type="SAM" id="MobiDB-lite"/>
    </source>
</evidence>
<dbReference type="Proteomes" id="UP000007797">
    <property type="component" value="Unassembled WGS sequence"/>
</dbReference>
<reference evidence="3" key="1">
    <citation type="journal article" date="2011" name="Genome Res.">
        <title>Phylogeny-wide analysis of social amoeba genomes highlights ancient origins for complex intercellular communication.</title>
        <authorList>
            <person name="Heidel A.J."/>
            <person name="Lawal H.M."/>
            <person name="Felder M."/>
            <person name="Schilde C."/>
            <person name="Helps N.R."/>
            <person name="Tunggal B."/>
            <person name="Rivero F."/>
            <person name="John U."/>
            <person name="Schleicher M."/>
            <person name="Eichinger L."/>
            <person name="Platzer M."/>
            <person name="Noegel A.A."/>
            <person name="Schaap P."/>
            <person name="Gloeckner G."/>
        </authorList>
    </citation>
    <scope>NUCLEOTIDE SEQUENCE [LARGE SCALE GENOMIC DNA]</scope>
    <source>
        <strain evidence="3">SH3</strain>
    </source>
</reference>
<protein>
    <submittedName>
        <fullName evidence="2">Uncharacterized protein</fullName>
    </submittedName>
</protein>
<feature type="region of interest" description="Disordered" evidence="1">
    <location>
        <begin position="1"/>
        <end position="60"/>
    </location>
</feature>
<dbReference type="EMBL" id="GL883013">
    <property type="protein sequence ID" value="EGG20330.1"/>
    <property type="molecule type" value="Genomic_DNA"/>
</dbReference>
<name>F4PWG6_CACFS</name>
<gene>
    <name evidence="2" type="ORF">DFA_07454</name>
</gene>
<keyword evidence="3" id="KW-1185">Reference proteome</keyword>
<dbReference type="OrthoDB" id="10353633at2759"/>
<dbReference type="KEGG" id="dfa:DFA_07454"/>
<evidence type="ECO:0000313" key="3">
    <source>
        <dbReference type="Proteomes" id="UP000007797"/>
    </source>
</evidence>
<dbReference type="OMA" id="RKERVWT"/>
<accession>F4PWG6</accession>
<dbReference type="AlphaFoldDB" id="F4PWG6"/>
<sequence length="60" mass="6613">MSGSASSLKSHFEKEIERANEPAGRKERVWTPKSDDSYNRQTTKQVAGGPPPKKSISDLP</sequence>
<dbReference type="GeneID" id="14872050"/>